<evidence type="ECO:0000256" key="4">
    <source>
        <dbReference type="ARBA" id="ARBA00022741"/>
    </source>
</evidence>
<evidence type="ECO:0000256" key="6">
    <source>
        <dbReference type="PROSITE-ProRule" id="PRU00409"/>
    </source>
</evidence>
<dbReference type="SUPFAM" id="SSF56059">
    <property type="entry name" value="Glutathione synthetase ATP-binding domain-like"/>
    <property type="match status" value="1"/>
</dbReference>
<dbReference type="InterPro" id="IPR051538">
    <property type="entry name" value="Acyl-CoA_Synth/Transferase"/>
</dbReference>
<dbReference type="Gene3D" id="3.30.470.20">
    <property type="entry name" value="ATP-grasp fold, B domain"/>
    <property type="match status" value="1"/>
</dbReference>
<dbReference type="EC" id="6.2.1.13" evidence="2"/>
<dbReference type="Pfam" id="PF13549">
    <property type="entry name" value="ATP-grasp_5"/>
    <property type="match status" value="1"/>
</dbReference>
<evidence type="ECO:0000256" key="5">
    <source>
        <dbReference type="ARBA" id="ARBA00022840"/>
    </source>
</evidence>
<evidence type="ECO:0000259" key="7">
    <source>
        <dbReference type="PROSITE" id="PS50975"/>
    </source>
</evidence>
<dbReference type="InterPro" id="IPR013815">
    <property type="entry name" value="ATP_grasp_subdomain_1"/>
</dbReference>
<keyword evidence="5 6" id="KW-0067">ATP-binding</keyword>
<dbReference type="GO" id="GO:0046872">
    <property type="term" value="F:metal ion binding"/>
    <property type="evidence" value="ECO:0007669"/>
    <property type="project" value="InterPro"/>
</dbReference>
<dbReference type="InterPro" id="IPR011761">
    <property type="entry name" value="ATP-grasp"/>
</dbReference>
<dbReference type="PROSITE" id="PS50975">
    <property type="entry name" value="ATP_GRASP"/>
    <property type="match status" value="1"/>
</dbReference>
<dbReference type="GO" id="GO:0043758">
    <property type="term" value="F:acetate-CoA ligase (ADP-forming) activity"/>
    <property type="evidence" value="ECO:0007669"/>
    <property type="project" value="UniProtKB-EC"/>
</dbReference>
<comment type="caution">
    <text evidence="8">The sequence shown here is derived from an EMBL/GenBank/DDBJ whole genome shotgun (WGS) entry which is preliminary data.</text>
</comment>
<evidence type="ECO:0000313" key="9">
    <source>
        <dbReference type="EMBL" id="HGU58815.1"/>
    </source>
</evidence>
<dbReference type="PANTHER" id="PTHR43334:SF1">
    <property type="entry name" value="3-HYDROXYPROPIONATE--COA LIGASE [ADP-FORMING]"/>
    <property type="match status" value="1"/>
</dbReference>
<comment type="catalytic activity">
    <reaction evidence="1">
        <text>acetate + ATP + CoA = acetyl-CoA + ADP + phosphate</text>
        <dbReference type="Rhea" id="RHEA:15081"/>
        <dbReference type="ChEBI" id="CHEBI:30089"/>
        <dbReference type="ChEBI" id="CHEBI:30616"/>
        <dbReference type="ChEBI" id="CHEBI:43474"/>
        <dbReference type="ChEBI" id="CHEBI:57287"/>
        <dbReference type="ChEBI" id="CHEBI:57288"/>
        <dbReference type="ChEBI" id="CHEBI:456216"/>
        <dbReference type="EC" id="6.2.1.13"/>
    </reaction>
</comment>
<dbReference type="Gene3D" id="3.30.1490.20">
    <property type="entry name" value="ATP-grasp fold, A domain"/>
    <property type="match status" value="1"/>
</dbReference>
<dbReference type="EMBL" id="DRUC01000096">
    <property type="protein sequence ID" value="HHF48737.1"/>
    <property type="molecule type" value="Genomic_DNA"/>
</dbReference>
<evidence type="ECO:0000256" key="3">
    <source>
        <dbReference type="ARBA" id="ARBA00022598"/>
    </source>
</evidence>
<proteinExistence type="predicted"/>
<evidence type="ECO:0000256" key="1">
    <source>
        <dbReference type="ARBA" id="ARBA00001619"/>
    </source>
</evidence>
<feature type="domain" description="ATP-grasp" evidence="7">
    <location>
        <begin position="22"/>
        <end position="58"/>
    </location>
</feature>
<evidence type="ECO:0000313" key="10">
    <source>
        <dbReference type="EMBL" id="HHF48737.1"/>
    </source>
</evidence>
<dbReference type="EMBL" id="DTPI01000008">
    <property type="protein sequence ID" value="HGE65832.1"/>
    <property type="molecule type" value="Genomic_DNA"/>
</dbReference>
<protein>
    <recommendedName>
        <fullName evidence="2">acetate--CoA ligase (ADP-forming)</fullName>
        <ecNumber evidence="2">6.2.1.13</ecNumber>
    </recommendedName>
</protein>
<keyword evidence="4 6" id="KW-0547">Nucleotide-binding</keyword>
<organism evidence="8">
    <name type="scientific">Geoglobus ahangari</name>
    <dbReference type="NCBI Taxonomy" id="113653"/>
    <lineage>
        <taxon>Archaea</taxon>
        <taxon>Methanobacteriati</taxon>
        <taxon>Methanobacteriota</taxon>
        <taxon>Archaeoglobi</taxon>
        <taxon>Archaeoglobales</taxon>
        <taxon>Archaeoglobaceae</taxon>
        <taxon>Geoglobus</taxon>
    </lineage>
</organism>
<dbReference type="GO" id="GO:0005524">
    <property type="term" value="F:ATP binding"/>
    <property type="evidence" value="ECO:0007669"/>
    <property type="project" value="UniProtKB-UniRule"/>
</dbReference>
<dbReference type="PANTHER" id="PTHR43334">
    <property type="entry name" value="ACETATE--COA LIGASE [ADP-FORMING]"/>
    <property type="match status" value="1"/>
</dbReference>
<evidence type="ECO:0000256" key="2">
    <source>
        <dbReference type="ARBA" id="ARBA00012957"/>
    </source>
</evidence>
<sequence>MVNEIIERAKRERRYPTEAECREILKKYGIPVLDYDVAHTEEEALKIAKKFGYPVVLKMLNAKGLHKSEINGVRLDIRSDEEVIKHFNELKSEWGVLISPMVRGLELFIGALRDEQFGVVVSFGTGGKFVEIYRDVSFRIAPFDDKEAIKMIDETKISKILRKYGWNLDEIVDLLQKLSKLMLENPEIREVDLNPTFAFDDRIAVADARFIL</sequence>
<name>A0A7C3UJE1_9EURY</name>
<evidence type="ECO:0000313" key="8">
    <source>
        <dbReference type="EMBL" id="HGE65832.1"/>
    </source>
</evidence>
<accession>A0A7C3UJE1</accession>
<gene>
    <name evidence="10" type="ORF">ENL48_06330</name>
    <name evidence="9" type="ORF">ENT89_01110</name>
    <name evidence="8" type="ORF">ENX77_01685</name>
</gene>
<keyword evidence="3" id="KW-0436">Ligase</keyword>
<dbReference type="AlphaFoldDB" id="A0A7C3UJE1"/>
<dbReference type="EMBL" id="DTAK01000007">
    <property type="protein sequence ID" value="HGU58815.1"/>
    <property type="molecule type" value="Genomic_DNA"/>
</dbReference>
<reference evidence="8" key="1">
    <citation type="journal article" date="2020" name="mSystems">
        <title>Genome- and Community-Level Interaction Insights into Carbon Utilization and Element Cycling Functions of Hydrothermarchaeota in Hydrothermal Sediment.</title>
        <authorList>
            <person name="Zhou Z."/>
            <person name="Liu Y."/>
            <person name="Xu W."/>
            <person name="Pan J."/>
            <person name="Luo Z.H."/>
            <person name="Li M."/>
        </authorList>
    </citation>
    <scope>NUCLEOTIDE SEQUENCE [LARGE SCALE GENOMIC DNA]</scope>
    <source>
        <strain evidence="10">SpSt-10</strain>
        <strain evidence="9">SpSt-62</strain>
        <strain evidence="8">SpSt-97</strain>
    </source>
</reference>